<evidence type="ECO:0000313" key="2">
    <source>
        <dbReference type="Proteomes" id="UP000509222"/>
    </source>
</evidence>
<dbReference type="Proteomes" id="UP000509222">
    <property type="component" value="Chromosome"/>
</dbReference>
<dbReference type="Pfam" id="PF10117">
    <property type="entry name" value="McrBC"/>
    <property type="match status" value="1"/>
</dbReference>
<name>A0A7H8Q9D0_9BACL</name>
<dbReference type="AlphaFoldDB" id="A0A7H8Q9D0"/>
<keyword evidence="2" id="KW-1185">Reference proteome</keyword>
<dbReference type="PANTHER" id="PTHR38733:SF1">
    <property type="entry name" value="TYPE IV METHYL-DIRECTED RESTRICTION ENZYME ECOKMCRBC"/>
    <property type="match status" value="1"/>
</dbReference>
<reference evidence="1 2" key="1">
    <citation type="submission" date="2020-04" db="EMBL/GenBank/DDBJ databases">
        <authorList>
            <person name="Pajer P."/>
            <person name="Broz P."/>
        </authorList>
    </citation>
    <scope>NUCLEOTIDE SEQUENCE [LARGE SCALE GENOMIC DNA]</scope>
    <source>
        <strain evidence="2">NRL-ATB46093</strain>
    </source>
</reference>
<sequence length="428" mass="50423">MKEKLVEVREYDVITTNREASRASGTVYLDKASFGQLENLILTFNASDEADAIDFLSLSSKRNVGKIIRVKNYVGVLQLNNGVQMQILPKIHGGIQDDSKKTFLKMLKTMKDFPSKTFNESHLNTEKMPIFEVFIRLYIQEVQHLVKRGLKSAYYEVEDNIKVFKGKMNFSKQIKHNAVHKERFYVQYDEFGLNRPENRLIKSTLLKLTKESGSIENNKELRKLLMNFELVEPSSNIIKDFAQVKIDRNSKDYENVINWSKIFLRDQSYTTFAGNSFVKALLFPMDRVFEAYVGRNLRRLIQQKEWSISLQDRKYYLFEKQFAIRPDIVLRNEVEKRTVIIDTKWKLLKNTSSSNYGISQSDMYQMYAYAKKYKTDEIWLLYPKNDEFKENEEICFTSDDGVQVKVFFVDCHRIELSLNKLIIEFKLK</sequence>
<protein>
    <submittedName>
        <fullName evidence="1">McrC family protein</fullName>
    </submittedName>
</protein>
<accession>A0A7H8Q9D0</accession>
<dbReference type="InterPro" id="IPR019292">
    <property type="entry name" value="McrC"/>
</dbReference>
<dbReference type="RefSeq" id="WP_176294170.1">
    <property type="nucleotide sequence ID" value="NZ_CP051177.1"/>
</dbReference>
<proteinExistence type="predicted"/>
<gene>
    <name evidence="1" type="ORF">HF394_05230</name>
</gene>
<dbReference type="PANTHER" id="PTHR38733">
    <property type="entry name" value="PROTEIN MCRC"/>
    <property type="match status" value="1"/>
</dbReference>
<dbReference type="EMBL" id="CP051177">
    <property type="protein sequence ID" value="QKX50035.1"/>
    <property type="molecule type" value="Genomic_DNA"/>
</dbReference>
<organism evidence="1 2">
    <name type="scientific">Planococcus glaciei</name>
    <dbReference type="NCBI Taxonomy" id="459472"/>
    <lineage>
        <taxon>Bacteria</taxon>
        <taxon>Bacillati</taxon>
        <taxon>Bacillota</taxon>
        <taxon>Bacilli</taxon>
        <taxon>Bacillales</taxon>
        <taxon>Caryophanaceae</taxon>
        <taxon>Planococcus</taxon>
    </lineage>
</organism>
<evidence type="ECO:0000313" key="1">
    <source>
        <dbReference type="EMBL" id="QKX50035.1"/>
    </source>
</evidence>
<dbReference type="REBASE" id="442071">
    <property type="entry name" value="Pgl7660McrBCP"/>
</dbReference>
<reference evidence="2" key="2">
    <citation type="submission" date="2020-06" db="EMBL/GenBank/DDBJ databases">
        <title>Isolation of Planomicrobium glaciei.</title>
        <authorList>
            <person name="Malisova L."/>
            <person name="Safrankova R."/>
            <person name="Jakubu V."/>
            <person name="Spanelova P."/>
        </authorList>
    </citation>
    <scope>NUCLEOTIDE SEQUENCE [LARGE SCALE GENOMIC DNA]</scope>
    <source>
        <strain evidence="2">NRL-ATB46093</strain>
    </source>
</reference>